<dbReference type="GO" id="GO:0003676">
    <property type="term" value="F:nucleic acid binding"/>
    <property type="evidence" value="ECO:0007669"/>
    <property type="project" value="InterPro"/>
</dbReference>
<dbReference type="PROSITE" id="PS00092">
    <property type="entry name" value="N6_MTASE"/>
    <property type="match status" value="1"/>
</dbReference>
<dbReference type="PRINTS" id="PR00505">
    <property type="entry name" value="D12N6MTFRASE"/>
</dbReference>
<dbReference type="InterPro" id="IPR029063">
    <property type="entry name" value="SAM-dependent_MTases_sf"/>
</dbReference>
<dbReference type="Gene3D" id="3.40.50.150">
    <property type="entry name" value="Vaccinia Virus protein VP39"/>
    <property type="match status" value="1"/>
</dbReference>
<dbReference type="InterPro" id="IPR002052">
    <property type="entry name" value="DNA_methylase_N6_adenine_CS"/>
</dbReference>
<dbReference type="AlphaFoldDB" id="A0A4Q0PQX0"/>
<dbReference type="Proteomes" id="UP000290608">
    <property type="component" value="Unassembled WGS sequence"/>
</dbReference>
<comment type="caution">
    <text evidence="6">The sequence shown here is derived from an EMBL/GenBank/DDBJ whole genome shotgun (WGS) entry which is preliminary data.</text>
</comment>
<name>A0A4Q0PQX0_9FLAO</name>
<dbReference type="InterPro" id="IPR012327">
    <property type="entry name" value="MeTrfase_D12"/>
</dbReference>
<protein>
    <recommendedName>
        <fullName evidence="1">site-specific DNA-methyltransferase (adenine-specific)</fullName>
        <ecNumber evidence="1">2.1.1.72</ecNumber>
    </recommendedName>
</protein>
<dbReference type="Pfam" id="PF02086">
    <property type="entry name" value="MethyltransfD12"/>
    <property type="match status" value="1"/>
</dbReference>
<accession>A0A4Q0PQX0</accession>
<dbReference type="SUPFAM" id="SSF53335">
    <property type="entry name" value="S-adenosyl-L-methionine-dependent methyltransferases"/>
    <property type="match status" value="1"/>
</dbReference>
<evidence type="ECO:0000313" key="6">
    <source>
        <dbReference type="EMBL" id="RXG32947.1"/>
    </source>
</evidence>
<dbReference type="GO" id="GO:0009307">
    <property type="term" value="P:DNA restriction-modification system"/>
    <property type="evidence" value="ECO:0007669"/>
    <property type="project" value="InterPro"/>
</dbReference>
<sequence>MNYIGSKHKLSEWLLGNIKTVCGDDLSDQVFCDLFAGTGSVGRTFKPLVKNLIANDLEYYSYVLNRNYIENNTPLEADFYIEKLNTLPAKKGFIFKNYSEKGSSNRLYFSAENGKKIDAIRAQIELWFTKKEISDDLYFFLLASLLESADKVANTASVYGAYLKKLKKSAQKELKLQPANFKITTGKHSVYNRDSNVLITDIEGDILYLDPPYNARQYGANYHVLNTIAKKDTFVPKGKTGLPAYSKSAFCSKTKVAESFEKLIEAAQFKTVFLSYNNEGLMPAETLKSIMKRYGKYDLVTKEYQRFKADRTESRNHKATATTEYLHILEK</sequence>
<dbReference type="GO" id="GO:0009007">
    <property type="term" value="F:site-specific DNA-methyltransferase (adenine-specific) activity"/>
    <property type="evidence" value="ECO:0007669"/>
    <property type="project" value="UniProtKB-EC"/>
</dbReference>
<dbReference type="STRING" id="1122159.SAMN02745246_00097"/>
<keyword evidence="2 6" id="KW-0489">Methyltransferase</keyword>
<proteinExistence type="predicted"/>
<gene>
    <name evidence="6" type="ORF">DSL99_38</name>
</gene>
<organism evidence="6 7">
    <name type="scientific">Leeuwenhoekiella marinoflava</name>
    <dbReference type="NCBI Taxonomy" id="988"/>
    <lineage>
        <taxon>Bacteria</taxon>
        <taxon>Pseudomonadati</taxon>
        <taxon>Bacteroidota</taxon>
        <taxon>Flavobacteriia</taxon>
        <taxon>Flavobacteriales</taxon>
        <taxon>Flavobacteriaceae</taxon>
        <taxon>Leeuwenhoekiella</taxon>
    </lineage>
</organism>
<evidence type="ECO:0000256" key="1">
    <source>
        <dbReference type="ARBA" id="ARBA00011900"/>
    </source>
</evidence>
<evidence type="ECO:0000313" key="7">
    <source>
        <dbReference type="Proteomes" id="UP000290608"/>
    </source>
</evidence>
<dbReference type="RefSeq" id="WP_073095737.1">
    <property type="nucleotide sequence ID" value="NZ_QOVL01000001.1"/>
</dbReference>
<evidence type="ECO:0000256" key="5">
    <source>
        <dbReference type="ARBA" id="ARBA00047942"/>
    </source>
</evidence>
<keyword evidence="3 6" id="KW-0808">Transferase</keyword>
<dbReference type="GO" id="GO:0032259">
    <property type="term" value="P:methylation"/>
    <property type="evidence" value="ECO:0007669"/>
    <property type="project" value="UniProtKB-KW"/>
</dbReference>
<evidence type="ECO:0000256" key="3">
    <source>
        <dbReference type="ARBA" id="ARBA00022679"/>
    </source>
</evidence>
<dbReference type="EC" id="2.1.1.72" evidence="1"/>
<dbReference type="EMBL" id="QOVL01000001">
    <property type="protein sequence ID" value="RXG32947.1"/>
    <property type="molecule type" value="Genomic_DNA"/>
</dbReference>
<comment type="catalytic activity">
    <reaction evidence="5">
        <text>a 2'-deoxyadenosine in DNA + S-adenosyl-L-methionine = an N(6)-methyl-2'-deoxyadenosine in DNA + S-adenosyl-L-homocysteine + H(+)</text>
        <dbReference type="Rhea" id="RHEA:15197"/>
        <dbReference type="Rhea" id="RHEA-COMP:12418"/>
        <dbReference type="Rhea" id="RHEA-COMP:12419"/>
        <dbReference type="ChEBI" id="CHEBI:15378"/>
        <dbReference type="ChEBI" id="CHEBI:57856"/>
        <dbReference type="ChEBI" id="CHEBI:59789"/>
        <dbReference type="ChEBI" id="CHEBI:90615"/>
        <dbReference type="ChEBI" id="CHEBI:90616"/>
        <dbReference type="EC" id="2.1.1.72"/>
    </reaction>
</comment>
<evidence type="ECO:0000256" key="4">
    <source>
        <dbReference type="ARBA" id="ARBA00022691"/>
    </source>
</evidence>
<evidence type="ECO:0000256" key="2">
    <source>
        <dbReference type="ARBA" id="ARBA00022603"/>
    </source>
</evidence>
<reference evidence="6 7" key="1">
    <citation type="submission" date="2018-07" db="EMBL/GenBank/DDBJ databases">
        <title>Leeuwenhoekiella genomics.</title>
        <authorList>
            <person name="Tahon G."/>
            <person name="Willems A."/>
        </authorList>
    </citation>
    <scope>NUCLEOTIDE SEQUENCE [LARGE SCALE GENOMIC DNA]</scope>
    <source>
        <strain evidence="6 7">LMG 1345</strain>
    </source>
</reference>
<keyword evidence="4" id="KW-0949">S-adenosyl-L-methionine</keyword>